<proteinExistence type="predicted"/>
<evidence type="ECO:0000313" key="3">
    <source>
        <dbReference type="Proteomes" id="UP000006319"/>
    </source>
</evidence>
<name>K6VDR7_PLACD</name>
<accession>K6VDR7</accession>
<feature type="compositionally biased region" description="Basic and acidic residues" evidence="1">
    <location>
        <begin position="307"/>
        <end position="320"/>
    </location>
</feature>
<dbReference type="AlphaFoldDB" id="K6VDR7"/>
<keyword evidence="3" id="KW-1185">Reference proteome</keyword>
<reference evidence="2 3" key="1">
    <citation type="journal article" date="2012" name="Nat. Genet.">
        <title>Plasmodium cynomolgi genome sequences provide insight into Plasmodium vivax and the monkey malaria clade.</title>
        <authorList>
            <person name="Tachibana S."/>
            <person name="Sullivan S.A."/>
            <person name="Kawai S."/>
            <person name="Nakamura S."/>
            <person name="Kim H.R."/>
            <person name="Goto N."/>
            <person name="Arisue N."/>
            <person name="Palacpac N.M.Q."/>
            <person name="Honma H."/>
            <person name="Yagi M."/>
            <person name="Tougan T."/>
            <person name="Katakai Y."/>
            <person name="Kaneko O."/>
            <person name="Mita T."/>
            <person name="Kita K."/>
            <person name="Yasutomi Y."/>
            <person name="Sutton P.L."/>
            <person name="Shakhbatyan R."/>
            <person name="Horii T."/>
            <person name="Yasunaga T."/>
            <person name="Barnwell J.W."/>
            <person name="Escalante A.A."/>
            <person name="Carlton J.M."/>
            <person name="Tanabe K."/>
        </authorList>
    </citation>
    <scope>NUCLEOTIDE SEQUENCE [LARGE SCALE GENOMIC DNA]</scope>
    <source>
        <strain evidence="2 3">B</strain>
    </source>
</reference>
<dbReference type="KEGG" id="pcy:PCYB_114120"/>
<dbReference type="VEuPathDB" id="PlasmoDB:PCYB_114120"/>
<sequence length="449" mass="52544">MDPLQGDEFEERCDILLRKTDMKNLLIPRKESGTGVEINFAEDGKKYERRFKRARVRVRVRRHGKDVSMCCFSVGRTATKLGEFLSSDTFGKVKNQSDTSSEVDNKMNHSFHRYYHLMQNHRKIIPLGDPPLRDGKLSQFDDSQQKGKKKAAAFKGLLDQHLEEKLVNPHKEKKKKQKWRHDSPKGGKLSTIADCLATQVKNYANCTYLLGRKKCYNCFMATQGGNTEEDIPSKGVSINDYGFYSKKGKYHDNEDTCSHASFSSYEIQKEVEHVIHLMGSRKMKFSLFDEVLKMFCKRSLILRNRDDSPRETKLGRHRNELYPPSKRSNGGTCKVYLKPVLPLYHLEGGNPSIGPHHYDMICRYFYEERSRDNKEGNRITQKRERKKNMHKDTHDVEKGNKKLQLECLTQWREKAHMLDDQGEEFYQTHNPNLRFSHYYKFFCKTNITT</sequence>
<dbReference type="Proteomes" id="UP000006319">
    <property type="component" value="Chromosome 11"/>
</dbReference>
<feature type="region of interest" description="Disordered" evidence="1">
    <location>
        <begin position="307"/>
        <end position="326"/>
    </location>
</feature>
<organism evidence="2 3">
    <name type="scientific">Plasmodium cynomolgi (strain B)</name>
    <dbReference type="NCBI Taxonomy" id="1120755"/>
    <lineage>
        <taxon>Eukaryota</taxon>
        <taxon>Sar</taxon>
        <taxon>Alveolata</taxon>
        <taxon>Apicomplexa</taxon>
        <taxon>Aconoidasida</taxon>
        <taxon>Haemosporida</taxon>
        <taxon>Plasmodiidae</taxon>
        <taxon>Plasmodium</taxon>
        <taxon>Plasmodium (Plasmodium)</taxon>
    </lineage>
</organism>
<dbReference type="EMBL" id="DF157103">
    <property type="protein sequence ID" value="GAB67392.1"/>
    <property type="molecule type" value="Genomic_DNA"/>
</dbReference>
<dbReference type="RefSeq" id="XP_004223339.1">
    <property type="nucleotide sequence ID" value="XM_004223291.1"/>
</dbReference>
<feature type="region of interest" description="Disordered" evidence="1">
    <location>
        <begin position="373"/>
        <end position="397"/>
    </location>
</feature>
<dbReference type="OrthoDB" id="380919at2759"/>
<evidence type="ECO:0000256" key="1">
    <source>
        <dbReference type="SAM" id="MobiDB-lite"/>
    </source>
</evidence>
<dbReference type="PhylomeDB" id="K6VDR7"/>
<evidence type="ECO:0000313" key="2">
    <source>
        <dbReference type="EMBL" id="GAB67392.1"/>
    </source>
</evidence>
<protein>
    <submittedName>
        <fullName evidence="2">Uncharacterized protein</fullName>
    </submittedName>
</protein>
<dbReference type="GeneID" id="14693761"/>
<gene>
    <name evidence="2" type="ORF">PCYB_114120</name>
</gene>